<sequence length="209" mass="24699">MVFYFTSTVVNPPVTLFMGLDKFENEHLIKWGWPEDVWFHVDKLSSAHVYLRLREGQGLDDIPPSVLQDAAQLVKANSISGNKLNDIDIVYTLWSNLHKNEAQMKVGQVGFHKDKEVRKMRVEKRENAIVNRLNKTKVEKQVEFQEERERRDREEREAKKKLFKLMEEEKKKEELQRKAEAEERSYDRLMVEDNIVSNRDGGNDSDDFM</sequence>
<evidence type="ECO:0000256" key="2">
    <source>
        <dbReference type="ARBA" id="ARBA00016700"/>
    </source>
</evidence>
<feature type="domain" description="NFACT RNA-binding" evidence="5">
    <location>
        <begin position="1"/>
        <end position="112"/>
    </location>
</feature>
<reference evidence="6" key="1">
    <citation type="submission" date="2009-03" db="EMBL/GenBank/DDBJ databases">
        <title>Caligus rogercresseyi ESTs and full-length cDNAs.</title>
        <authorList>
            <person name="Yasuike M."/>
            <person name="von Schalburg K."/>
            <person name="Cooper G."/>
            <person name="Leong J."/>
            <person name="Jones S.R.M."/>
            <person name="Koop B.F."/>
        </authorList>
    </citation>
    <scope>NUCLEOTIDE SEQUENCE</scope>
    <source>
        <tissue evidence="6">Whole tissue</tissue>
    </source>
</reference>
<evidence type="ECO:0000256" key="3">
    <source>
        <dbReference type="ARBA" id="ARBA00024214"/>
    </source>
</evidence>
<feature type="compositionally biased region" description="Basic and acidic residues" evidence="4">
    <location>
        <begin position="169"/>
        <end position="191"/>
    </location>
</feature>
<dbReference type="PANTHER" id="PTHR13049:SF2">
    <property type="entry name" value="COILED-COIL DOMAIN-CONTAINING PROTEIN 25"/>
    <property type="match status" value="1"/>
</dbReference>
<dbReference type="InterPro" id="IPR008532">
    <property type="entry name" value="NFACT_RNA-bd"/>
</dbReference>
<comment type="subunit">
    <text evidence="3">Interacts (via cytoplasmic region) with ILK.</text>
</comment>
<evidence type="ECO:0000256" key="1">
    <source>
        <dbReference type="ARBA" id="ARBA00008998"/>
    </source>
</evidence>
<feature type="region of interest" description="Disordered" evidence="4">
    <location>
        <begin position="169"/>
        <end position="209"/>
    </location>
</feature>
<name>C1BQT5_CALRO</name>
<dbReference type="PANTHER" id="PTHR13049">
    <property type="entry name" value="DUF814-RELATED"/>
    <property type="match status" value="1"/>
</dbReference>
<protein>
    <recommendedName>
        <fullName evidence="2">Coiled-coil domain-containing protein 25</fullName>
    </recommendedName>
</protein>
<gene>
    <name evidence="6" type="primary">CCD25</name>
</gene>
<proteinExistence type="evidence at transcript level"/>
<comment type="similarity">
    <text evidence="1">Belongs to the CCDC25 family.</text>
</comment>
<dbReference type="Pfam" id="PF05670">
    <property type="entry name" value="NFACT-R_1"/>
    <property type="match status" value="1"/>
</dbReference>
<evidence type="ECO:0000259" key="5">
    <source>
        <dbReference type="Pfam" id="PF05670"/>
    </source>
</evidence>
<organism evidence="6">
    <name type="scientific">Caligus rogercresseyi</name>
    <name type="common">Sea louse</name>
    <dbReference type="NCBI Taxonomy" id="217165"/>
    <lineage>
        <taxon>Eukaryota</taxon>
        <taxon>Metazoa</taxon>
        <taxon>Ecdysozoa</taxon>
        <taxon>Arthropoda</taxon>
        <taxon>Crustacea</taxon>
        <taxon>Multicrustacea</taxon>
        <taxon>Hexanauplia</taxon>
        <taxon>Copepoda</taxon>
        <taxon>Siphonostomatoida</taxon>
        <taxon>Caligidae</taxon>
        <taxon>Caligus</taxon>
    </lineage>
</organism>
<dbReference type="InterPro" id="IPR039730">
    <property type="entry name" value="Jlp2/Ccd25"/>
</dbReference>
<evidence type="ECO:0000313" key="6">
    <source>
        <dbReference type="EMBL" id="ACO11388.1"/>
    </source>
</evidence>
<dbReference type="EMBL" id="BT076964">
    <property type="protein sequence ID" value="ACO11388.1"/>
    <property type="molecule type" value="mRNA"/>
</dbReference>
<evidence type="ECO:0000256" key="4">
    <source>
        <dbReference type="SAM" id="MobiDB-lite"/>
    </source>
</evidence>
<dbReference type="AlphaFoldDB" id="C1BQT5"/>
<accession>C1BQT5</accession>